<evidence type="ECO:0008006" key="4">
    <source>
        <dbReference type="Google" id="ProtNLM"/>
    </source>
</evidence>
<evidence type="ECO:0000313" key="2">
    <source>
        <dbReference type="EMBL" id="KAF2083492.1"/>
    </source>
</evidence>
<reference evidence="2" key="1">
    <citation type="journal article" date="2020" name="Stud. Mycol.">
        <title>101 Dothideomycetes genomes: a test case for predicting lifestyles and emergence of pathogens.</title>
        <authorList>
            <person name="Haridas S."/>
            <person name="Albert R."/>
            <person name="Binder M."/>
            <person name="Bloem J."/>
            <person name="Labutti K."/>
            <person name="Salamov A."/>
            <person name="Andreopoulos B."/>
            <person name="Baker S."/>
            <person name="Barry K."/>
            <person name="Bills G."/>
            <person name="Bluhm B."/>
            <person name="Cannon C."/>
            <person name="Castanera R."/>
            <person name="Culley D."/>
            <person name="Daum C."/>
            <person name="Ezra D."/>
            <person name="Gonzalez J."/>
            <person name="Henrissat B."/>
            <person name="Kuo A."/>
            <person name="Liang C."/>
            <person name="Lipzen A."/>
            <person name="Lutzoni F."/>
            <person name="Magnuson J."/>
            <person name="Mondo S."/>
            <person name="Nolan M."/>
            <person name="Ohm R."/>
            <person name="Pangilinan J."/>
            <person name="Park H.-J."/>
            <person name="Ramirez L."/>
            <person name="Alfaro M."/>
            <person name="Sun H."/>
            <person name="Tritt A."/>
            <person name="Yoshinaga Y."/>
            <person name="Zwiers L.-H."/>
            <person name="Turgeon B."/>
            <person name="Goodwin S."/>
            <person name="Spatafora J."/>
            <person name="Crous P."/>
            <person name="Grigoriev I."/>
        </authorList>
    </citation>
    <scope>NUCLEOTIDE SEQUENCE</scope>
    <source>
        <strain evidence="2">CBS 121410</strain>
    </source>
</reference>
<feature type="compositionally biased region" description="Low complexity" evidence="1">
    <location>
        <begin position="190"/>
        <end position="208"/>
    </location>
</feature>
<organism evidence="2 3">
    <name type="scientific">Saccharata proteae CBS 121410</name>
    <dbReference type="NCBI Taxonomy" id="1314787"/>
    <lineage>
        <taxon>Eukaryota</taxon>
        <taxon>Fungi</taxon>
        <taxon>Dikarya</taxon>
        <taxon>Ascomycota</taxon>
        <taxon>Pezizomycotina</taxon>
        <taxon>Dothideomycetes</taxon>
        <taxon>Dothideomycetes incertae sedis</taxon>
        <taxon>Botryosphaeriales</taxon>
        <taxon>Saccharataceae</taxon>
        <taxon>Saccharata</taxon>
    </lineage>
</organism>
<protein>
    <recommendedName>
        <fullName evidence="4">Transcriptional regulator</fullName>
    </recommendedName>
</protein>
<dbReference type="EMBL" id="ML978777">
    <property type="protein sequence ID" value="KAF2083492.1"/>
    <property type="molecule type" value="Genomic_DNA"/>
</dbReference>
<feature type="compositionally biased region" description="Basic and acidic residues" evidence="1">
    <location>
        <begin position="51"/>
        <end position="65"/>
    </location>
</feature>
<feature type="region of interest" description="Disordered" evidence="1">
    <location>
        <begin position="49"/>
        <end position="217"/>
    </location>
</feature>
<keyword evidence="3" id="KW-1185">Reference proteome</keyword>
<evidence type="ECO:0000313" key="3">
    <source>
        <dbReference type="Proteomes" id="UP000799776"/>
    </source>
</evidence>
<feature type="region of interest" description="Disordered" evidence="1">
    <location>
        <begin position="290"/>
        <end position="328"/>
    </location>
</feature>
<gene>
    <name evidence="2" type="ORF">K490DRAFT_51550</name>
</gene>
<sequence>MSDSEPSDGAVEQALRHAVRQVFKSGNLDNLTVKRVRKSAEEELDLSTDFLKNDAKWKDRSKQVIESEVAAQENGGQDDGNDSEDEAPKPARPKAKAQPAKSKAAAPKRKAPEKKKPSTAKTGSRKRQKMSVDQKPAESESELSELVDEDPAPKKTKKPAAAPVKADDSESELSELIDDEPAPKKKAAKKAAPAKGKTTKGKATTSKAAEPDDPNAAEIKRLQGWLVKCGIRKLWGKELKPYETPKAKINHLKGMLKDAGMDGRYSVEKARQIKEQRELAADLEAVQEGAKMWGQESDEEKGRPKRRLAKGLKDLEGLVDEDGGEETD</sequence>
<accession>A0A9P4LT88</accession>
<comment type="caution">
    <text evidence="2">The sequence shown here is derived from an EMBL/GenBank/DDBJ whole genome shotgun (WGS) entry which is preliminary data.</text>
</comment>
<evidence type="ECO:0000256" key="1">
    <source>
        <dbReference type="SAM" id="MobiDB-lite"/>
    </source>
</evidence>
<proteinExistence type="predicted"/>
<dbReference type="AlphaFoldDB" id="A0A9P4LT88"/>
<dbReference type="OrthoDB" id="552755at2759"/>
<feature type="compositionally biased region" description="Acidic residues" evidence="1">
    <location>
        <begin position="169"/>
        <end position="180"/>
    </location>
</feature>
<dbReference type="InterPro" id="IPR037647">
    <property type="entry name" value="HIRIP3"/>
</dbReference>
<dbReference type="Proteomes" id="UP000799776">
    <property type="component" value="Unassembled WGS sequence"/>
</dbReference>
<dbReference type="GO" id="GO:0005634">
    <property type="term" value="C:nucleus"/>
    <property type="evidence" value="ECO:0007669"/>
    <property type="project" value="TreeGrafter"/>
</dbReference>
<dbReference type="PANTHER" id="PTHR15410:SF2">
    <property type="entry name" value="HIRA-INTERACTING PROTEIN 3"/>
    <property type="match status" value="1"/>
</dbReference>
<feature type="compositionally biased region" description="Acidic residues" evidence="1">
    <location>
        <begin position="139"/>
        <end position="150"/>
    </location>
</feature>
<dbReference type="PANTHER" id="PTHR15410">
    <property type="entry name" value="HIRA-INTERACTING PROTEIN 3"/>
    <property type="match status" value="1"/>
</dbReference>
<feature type="compositionally biased region" description="Low complexity" evidence="1">
    <location>
        <begin position="96"/>
        <end position="105"/>
    </location>
</feature>
<feature type="compositionally biased region" description="Acidic residues" evidence="1">
    <location>
        <begin position="317"/>
        <end position="328"/>
    </location>
</feature>
<name>A0A9P4LT88_9PEZI</name>